<gene>
    <name evidence="3" type="ORF">AKJ09_03779</name>
</gene>
<evidence type="ECO:0000313" key="4">
    <source>
        <dbReference type="Proteomes" id="UP000064967"/>
    </source>
</evidence>
<feature type="region of interest" description="Disordered" evidence="1">
    <location>
        <begin position="161"/>
        <end position="186"/>
    </location>
</feature>
<evidence type="ECO:0000313" key="3">
    <source>
        <dbReference type="EMBL" id="AKU97115.1"/>
    </source>
</evidence>
<feature type="signal peptide" evidence="2">
    <location>
        <begin position="1"/>
        <end position="19"/>
    </location>
</feature>
<dbReference type="STRING" id="1391654.AKJ09_03779"/>
<dbReference type="EMBL" id="CP012333">
    <property type="protein sequence ID" value="AKU97115.1"/>
    <property type="molecule type" value="Genomic_DNA"/>
</dbReference>
<feature type="chain" id="PRO_5005466607" description="Lipoprotein" evidence="2">
    <location>
        <begin position="20"/>
        <end position="186"/>
    </location>
</feature>
<evidence type="ECO:0008006" key="5">
    <source>
        <dbReference type="Google" id="ProtNLM"/>
    </source>
</evidence>
<dbReference type="KEGG" id="llu:AKJ09_03779"/>
<keyword evidence="4" id="KW-1185">Reference proteome</keyword>
<name>A0A0K1PUA4_9BACT</name>
<protein>
    <recommendedName>
        <fullName evidence="5">Lipoprotein</fullName>
    </recommendedName>
</protein>
<organism evidence="3 4">
    <name type="scientific">Labilithrix luteola</name>
    <dbReference type="NCBI Taxonomy" id="1391654"/>
    <lineage>
        <taxon>Bacteria</taxon>
        <taxon>Pseudomonadati</taxon>
        <taxon>Myxococcota</taxon>
        <taxon>Polyangia</taxon>
        <taxon>Polyangiales</taxon>
        <taxon>Labilitrichaceae</taxon>
        <taxon>Labilithrix</taxon>
    </lineage>
</organism>
<accession>A0A0K1PUA4</accession>
<dbReference type="Proteomes" id="UP000064967">
    <property type="component" value="Chromosome"/>
</dbReference>
<sequence>MRRLVMGAVLALASSFWVAGCTAPPPPIAPLKHAFRSEGLRVQLLRAAELDERAMRSIAEPATVALESAMADDLRGAGYVLVDSGPWDLASSFSSTVRQRGEDESEYDKASVKLFDKQGKLIDRIAFEFNVGVAPVKEPSRVSRTLVNAIVESRAVTAIAKQKAKAAPDESDADDDASSRVTPKTK</sequence>
<evidence type="ECO:0000256" key="2">
    <source>
        <dbReference type="SAM" id="SignalP"/>
    </source>
</evidence>
<dbReference type="RefSeq" id="WP_146648311.1">
    <property type="nucleotide sequence ID" value="NZ_CP012333.1"/>
</dbReference>
<keyword evidence="2" id="KW-0732">Signal</keyword>
<proteinExistence type="predicted"/>
<evidence type="ECO:0000256" key="1">
    <source>
        <dbReference type="SAM" id="MobiDB-lite"/>
    </source>
</evidence>
<dbReference type="PROSITE" id="PS51257">
    <property type="entry name" value="PROKAR_LIPOPROTEIN"/>
    <property type="match status" value="1"/>
</dbReference>
<dbReference type="AlphaFoldDB" id="A0A0K1PUA4"/>
<reference evidence="3 4" key="1">
    <citation type="submission" date="2015-08" db="EMBL/GenBank/DDBJ databases">
        <authorList>
            <person name="Babu N.S."/>
            <person name="Beckwith C.J."/>
            <person name="Beseler K.G."/>
            <person name="Brison A."/>
            <person name="Carone J.V."/>
            <person name="Caskin T.P."/>
            <person name="Diamond M."/>
            <person name="Durham M.E."/>
            <person name="Foxe J.M."/>
            <person name="Go M."/>
            <person name="Henderson B.A."/>
            <person name="Jones I.B."/>
            <person name="McGettigan J.A."/>
            <person name="Micheletti S.J."/>
            <person name="Nasrallah M.E."/>
            <person name="Ortiz D."/>
            <person name="Piller C.R."/>
            <person name="Privatt S.R."/>
            <person name="Schneider S.L."/>
            <person name="Sharp S."/>
            <person name="Smith T.C."/>
            <person name="Stanton J.D."/>
            <person name="Ullery H.E."/>
            <person name="Wilson R.J."/>
            <person name="Serrano M.G."/>
            <person name="Buck G."/>
            <person name="Lee V."/>
            <person name="Wang Y."/>
            <person name="Carvalho R."/>
            <person name="Voegtly L."/>
            <person name="Shi R."/>
            <person name="Duckworth R."/>
            <person name="Johnson A."/>
            <person name="Loviza R."/>
            <person name="Walstead R."/>
            <person name="Shah Z."/>
            <person name="Kiflezghi M."/>
            <person name="Wade K."/>
            <person name="Ball S.L."/>
            <person name="Bradley K.W."/>
            <person name="Asai D.J."/>
            <person name="Bowman C.A."/>
            <person name="Russell D.A."/>
            <person name="Pope W.H."/>
            <person name="Jacobs-Sera D."/>
            <person name="Hendrix R.W."/>
            <person name="Hatfull G.F."/>
        </authorList>
    </citation>
    <scope>NUCLEOTIDE SEQUENCE [LARGE SCALE GENOMIC DNA]</scope>
    <source>
        <strain evidence="3 4">DSM 27648</strain>
    </source>
</reference>